<comment type="caution">
    <text evidence="2">The sequence shown here is derived from an EMBL/GenBank/DDBJ whole genome shotgun (WGS) entry which is preliminary data.</text>
</comment>
<dbReference type="EMBL" id="VEPZ02001611">
    <property type="protein sequence ID" value="KAE8665579.1"/>
    <property type="molecule type" value="Genomic_DNA"/>
</dbReference>
<accession>A0A6A2Y1N5</accession>
<organism evidence="2 3">
    <name type="scientific">Hibiscus syriacus</name>
    <name type="common">Rose of Sharon</name>
    <dbReference type="NCBI Taxonomy" id="106335"/>
    <lineage>
        <taxon>Eukaryota</taxon>
        <taxon>Viridiplantae</taxon>
        <taxon>Streptophyta</taxon>
        <taxon>Embryophyta</taxon>
        <taxon>Tracheophyta</taxon>
        <taxon>Spermatophyta</taxon>
        <taxon>Magnoliopsida</taxon>
        <taxon>eudicotyledons</taxon>
        <taxon>Gunneridae</taxon>
        <taxon>Pentapetalae</taxon>
        <taxon>rosids</taxon>
        <taxon>malvids</taxon>
        <taxon>Malvales</taxon>
        <taxon>Malvaceae</taxon>
        <taxon>Malvoideae</taxon>
        <taxon>Hibiscus</taxon>
    </lineage>
</organism>
<dbReference type="InterPro" id="IPR036691">
    <property type="entry name" value="Endo/exonu/phosph_ase_sf"/>
</dbReference>
<dbReference type="PANTHER" id="PTHR33116:SF80">
    <property type="entry name" value="REVERSE TRANSCRIPTASE ZINC-BINDING DOMAIN-CONTAINING PROTEIN"/>
    <property type="match status" value="1"/>
</dbReference>
<protein>
    <recommendedName>
        <fullName evidence="1">Reverse transcriptase domain-containing protein</fullName>
    </recommendedName>
</protein>
<dbReference type="InterPro" id="IPR043502">
    <property type="entry name" value="DNA/RNA_pol_sf"/>
</dbReference>
<proteinExistence type="predicted"/>
<dbReference type="SUPFAM" id="SSF56672">
    <property type="entry name" value="DNA/RNA polymerases"/>
    <property type="match status" value="1"/>
</dbReference>
<sequence>MEVEGASDWRKLFSVGNEQELNFFLPSMIESSCVVKPPRYVFEEGILEWRYALLFSKKGLRYVASAIGKPLHMDSITVNKEMLEYARVCVEISAGSQIPNYIDVILCDESIAKKVEQIWRVKRPTQVASKGETLNALGSVGSKDGASTALVYLNGISISASANMVNKSSGSGNALIYTIDEACASLPVVALNPKGGCSGTSVVNKGLARIGQGFKQPELPIHAIDRHAKRGRGRPAKADKSVGGGSKNKFDVLSLIDPDSLIGIPPVDSGKKQRGDALGVAKIVQELKLKKKEHVEKCITFKGTFNGLSFFIPAVYGSNDGITRRQLWSQLGSIDSFVGDAAWLVGATSMSFKKIEKSSNPISSSTSSDILEFQKCVEDLGIFYHQFIGPLYTWSNKQQDSFLSRKLDRVMVNHCWFEAFPSSEVEFQVLVESDHSSALVWLHKEAATNKPKPFKFFNFWAMHPDFLSIVSDSWQAPAIRNPTHFLFLKLKREELRAIQLANLDVVTACSLMIDELKIEDELRGLEQMDLLFYKQKTKADWIREGDQGTRFFHSMVASKRMNNTIRVFFNQEGVRLRTFDDMSNEAINLFKKQLGVIDPEVNCCNVTTVKELLGYSLPEGASEALIKEIYDVEIKDALWGQGDNKTPGPDGYNSFFFKRTWYIVGNDFLAAIRYCFTNSFMLPSFNATAVVLVPKKAFDSLNWDFVRIVLHALGLPEKFIGWILACITNPSYSIVFNGTLVGYFKGARGVRQGDPFSLYIFVLAMNILSSLLNIAAKNGVFSYHPKCKKVGLTHMCFADDLLIFCKGSLDSVIGVQTILDSFYSMSGLKLNASKCEIFYAGISAEQCAAIKELTGFKLGNLPFHYLGVPLVTRKLTIKDCQSLIDKIREKLNLWANKHLSFTRRLQLIRAVLFSMANFWCMQLVLPKEIINSIEQLCSRFFWKGSDLPVRGACVSWKKVCTLKSEGSLGVQDVGEWNKPYQKIISQDHLFFGCNFAKDLWGATLTLCGLYRGVRGWDSELTWVICCLKGKSLIVRILRLAWQAMSIAFGGKGIAGSMGAVLAQWMHYCMLSKLSFGFG</sequence>
<gene>
    <name evidence="2" type="ORF">F3Y22_tig00112540pilonHSYRG00052</name>
</gene>
<dbReference type="PANTHER" id="PTHR33116">
    <property type="entry name" value="REVERSE TRANSCRIPTASE ZINC-BINDING DOMAIN-CONTAINING PROTEIN-RELATED-RELATED"/>
    <property type="match status" value="1"/>
</dbReference>
<dbReference type="Gene3D" id="3.60.10.10">
    <property type="entry name" value="Endonuclease/exonuclease/phosphatase"/>
    <property type="match status" value="1"/>
</dbReference>
<feature type="domain" description="Reverse transcriptase" evidence="1">
    <location>
        <begin position="689"/>
        <end position="869"/>
    </location>
</feature>
<evidence type="ECO:0000313" key="2">
    <source>
        <dbReference type="EMBL" id="KAE8665579.1"/>
    </source>
</evidence>
<name>A0A6A2Y1N5_HIBSY</name>
<dbReference type="SUPFAM" id="SSF56219">
    <property type="entry name" value="DNase I-like"/>
    <property type="match status" value="1"/>
</dbReference>
<dbReference type="AlphaFoldDB" id="A0A6A2Y1N5"/>
<evidence type="ECO:0000259" key="1">
    <source>
        <dbReference type="Pfam" id="PF00078"/>
    </source>
</evidence>
<evidence type="ECO:0000313" key="3">
    <source>
        <dbReference type="Proteomes" id="UP000436088"/>
    </source>
</evidence>
<reference evidence="2" key="1">
    <citation type="submission" date="2019-09" db="EMBL/GenBank/DDBJ databases">
        <title>Draft genome information of white flower Hibiscus syriacus.</title>
        <authorList>
            <person name="Kim Y.-M."/>
        </authorList>
    </citation>
    <scope>NUCLEOTIDE SEQUENCE [LARGE SCALE GENOMIC DNA]</scope>
    <source>
        <strain evidence="2">YM2019G1</strain>
    </source>
</reference>
<dbReference type="InterPro" id="IPR000477">
    <property type="entry name" value="RT_dom"/>
</dbReference>
<dbReference type="Proteomes" id="UP000436088">
    <property type="component" value="Unassembled WGS sequence"/>
</dbReference>
<dbReference type="Pfam" id="PF00078">
    <property type="entry name" value="RVT_1"/>
    <property type="match status" value="1"/>
</dbReference>
<keyword evidence="3" id="KW-1185">Reference proteome</keyword>